<dbReference type="Proteomes" id="UP000585681">
    <property type="component" value="Unassembled WGS sequence"/>
</dbReference>
<keyword evidence="3" id="KW-1185">Reference proteome</keyword>
<accession>A0A840CEU1</accession>
<name>A0A840CEU1_9RHOB</name>
<keyword evidence="1" id="KW-0812">Transmembrane</keyword>
<organism evidence="2 3">
    <name type="scientific">Actibacterium naphthalenivorans</name>
    <dbReference type="NCBI Taxonomy" id="1614693"/>
    <lineage>
        <taxon>Bacteria</taxon>
        <taxon>Pseudomonadati</taxon>
        <taxon>Pseudomonadota</taxon>
        <taxon>Alphaproteobacteria</taxon>
        <taxon>Rhodobacterales</taxon>
        <taxon>Roseobacteraceae</taxon>
        <taxon>Actibacterium</taxon>
    </lineage>
</organism>
<evidence type="ECO:0000313" key="2">
    <source>
        <dbReference type="EMBL" id="MBB4022028.1"/>
    </source>
</evidence>
<keyword evidence="1" id="KW-1133">Transmembrane helix</keyword>
<feature type="transmembrane region" description="Helical" evidence="1">
    <location>
        <begin position="78"/>
        <end position="97"/>
    </location>
</feature>
<protein>
    <submittedName>
        <fullName evidence="2">Uncharacterized protein</fullName>
    </submittedName>
</protein>
<proteinExistence type="predicted"/>
<dbReference type="RefSeq" id="WP_054538730.1">
    <property type="nucleotide sequence ID" value="NZ_JACIEQ010000002.1"/>
</dbReference>
<evidence type="ECO:0000313" key="3">
    <source>
        <dbReference type="Proteomes" id="UP000585681"/>
    </source>
</evidence>
<dbReference type="AlphaFoldDB" id="A0A840CEU1"/>
<keyword evidence="1" id="KW-0472">Membrane</keyword>
<comment type="caution">
    <text evidence="2">The sequence shown here is derived from an EMBL/GenBank/DDBJ whole genome shotgun (WGS) entry which is preliminary data.</text>
</comment>
<feature type="transmembrane region" description="Helical" evidence="1">
    <location>
        <begin position="48"/>
        <end position="66"/>
    </location>
</feature>
<reference evidence="2" key="1">
    <citation type="submission" date="2020-08" db="EMBL/GenBank/DDBJ databases">
        <title>Genomic Encyclopedia of Type Strains, Phase IV (KMG-IV): sequencing the most valuable type-strain genomes for metagenomic binning, comparative biology and taxonomic classification.</title>
        <authorList>
            <person name="Goeker M."/>
        </authorList>
    </citation>
    <scope>NUCLEOTIDE SEQUENCE [LARGE SCALE GENOMIC DNA]</scope>
    <source>
        <strain evidence="2">DSM 105040</strain>
    </source>
</reference>
<dbReference type="EMBL" id="JACIEQ010000002">
    <property type="protein sequence ID" value="MBB4022028.1"/>
    <property type="molecule type" value="Genomic_DNA"/>
</dbReference>
<sequence>MNAPTSLTTFGVTSSGAEHLLSIVDTKWGFIIRSDTQFARRAVLIERVAAMAGLAVLAVACGSWFLPEVPSAVDTGPAGRLISTVALATPALAFLWVSERGLAREAQVDIVKSRLRLTLCNRRGKSRAYRIIPFDKIASAYVKPGNDRGDASQLFVRHADTNEVVHVASGRETTLRRLHERLSRELRPVQTQLQGWERVGRKLQPSMP</sequence>
<evidence type="ECO:0000256" key="1">
    <source>
        <dbReference type="SAM" id="Phobius"/>
    </source>
</evidence>
<gene>
    <name evidence="2" type="ORF">GGR17_001837</name>
</gene>